<keyword evidence="6" id="KW-0234">DNA repair</keyword>
<dbReference type="GO" id="GO:0000287">
    <property type="term" value="F:magnesium ion binding"/>
    <property type="evidence" value="ECO:0007669"/>
    <property type="project" value="UniProtKB-UniRule"/>
</dbReference>
<dbReference type="CDD" id="cd06559">
    <property type="entry name" value="Endonuclease_V"/>
    <property type="match status" value="1"/>
</dbReference>
<keyword evidence="6" id="KW-0227">DNA damage</keyword>
<comment type="cofactor">
    <cofactor evidence="6">
        <name>Mg(2+)</name>
        <dbReference type="ChEBI" id="CHEBI:18420"/>
    </cofactor>
</comment>
<dbReference type="PANTHER" id="PTHR28511:SF1">
    <property type="entry name" value="ENDONUCLEASE V"/>
    <property type="match status" value="1"/>
</dbReference>
<feature type="binding site" evidence="6">
    <location>
        <position position="43"/>
    </location>
    <ligand>
        <name>Mg(2+)</name>
        <dbReference type="ChEBI" id="CHEBI:18420"/>
    </ligand>
</feature>
<keyword evidence="6" id="KW-0479">Metal-binding</keyword>
<dbReference type="Gene3D" id="3.30.2170.10">
    <property type="entry name" value="archaeoglobus fulgidus dsm 4304 superfamily"/>
    <property type="match status" value="1"/>
</dbReference>
<proteinExistence type="inferred from homology"/>
<dbReference type="GO" id="GO:0003727">
    <property type="term" value="F:single-stranded RNA binding"/>
    <property type="evidence" value="ECO:0007669"/>
    <property type="project" value="TreeGrafter"/>
</dbReference>
<dbReference type="GO" id="GO:0016891">
    <property type="term" value="F:RNA endonuclease activity producing 5'-phosphomonoesters, hydrolytic mechanism"/>
    <property type="evidence" value="ECO:0007669"/>
    <property type="project" value="TreeGrafter"/>
</dbReference>
<dbReference type="InterPro" id="IPR007581">
    <property type="entry name" value="Endonuclease-V"/>
</dbReference>
<accession>A0A8J6N4R3</accession>
<comment type="similarity">
    <text evidence="6">Belongs to the endonuclease V family.</text>
</comment>
<protein>
    <recommendedName>
        <fullName evidence="6">Endonuclease V</fullName>
        <ecNumber evidence="6">3.1.21.7</ecNumber>
    </recommendedName>
    <alternativeName>
        <fullName evidence="6">Deoxyinosine 3'endonuclease</fullName>
    </alternativeName>
    <alternativeName>
        <fullName evidence="6">Deoxyribonuclease V</fullName>
        <shortName evidence="6">DNase V</shortName>
    </alternativeName>
</protein>
<dbReference type="GO" id="GO:0005737">
    <property type="term" value="C:cytoplasm"/>
    <property type="evidence" value="ECO:0007669"/>
    <property type="project" value="UniProtKB-SubCell"/>
</dbReference>
<keyword evidence="2 6" id="KW-0963">Cytoplasm</keyword>
<evidence type="ECO:0000256" key="1">
    <source>
        <dbReference type="ARBA" id="ARBA00004496"/>
    </source>
</evidence>
<dbReference type="AlphaFoldDB" id="A0A8J6N4R3"/>
<comment type="function">
    <text evidence="6">DNA repair enzyme involved in the repair of deaminated bases. Selectively cleaves double-stranded DNA at the second phosphodiester bond 3' to a deoxyinosine leaving behind the intact lesion on the nicked DNA.</text>
</comment>
<gene>
    <name evidence="6 7" type="primary">nfi</name>
    <name evidence="7" type="ORF">H8E80_00965</name>
</gene>
<reference evidence="7 8" key="1">
    <citation type="submission" date="2020-08" db="EMBL/GenBank/DDBJ databases">
        <title>Bridging the membrane lipid divide: bacteria of the FCB group superphylum have the potential to synthesize archaeal ether lipids.</title>
        <authorList>
            <person name="Villanueva L."/>
            <person name="Von Meijenfeldt F.A.B."/>
            <person name="Westbye A.B."/>
            <person name="Yadav S."/>
            <person name="Hopmans E.C."/>
            <person name="Dutilh B.E."/>
            <person name="Sinninghe Damste J.S."/>
        </authorList>
    </citation>
    <scope>NUCLEOTIDE SEQUENCE [LARGE SCALE GENOMIC DNA]</scope>
    <source>
        <strain evidence="7">NIOZ-UU82</strain>
    </source>
</reference>
<keyword evidence="6" id="KW-0460">Magnesium</keyword>
<organism evidence="7 8">
    <name type="scientific">Candidatus Desulfaltia bathyphila</name>
    <dbReference type="NCBI Taxonomy" id="2841697"/>
    <lineage>
        <taxon>Bacteria</taxon>
        <taxon>Pseudomonadati</taxon>
        <taxon>Thermodesulfobacteriota</taxon>
        <taxon>Desulfobacteria</taxon>
        <taxon>Desulfobacterales</taxon>
        <taxon>Desulfobacterales incertae sedis</taxon>
        <taxon>Candidatus Desulfaltia</taxon>
    </lineage>
</organism>
<evidence type="ECO:0000256" key="5">
    <source>
        <dbReference type="ARBA" id="ARBA00022801"/>
    </source>
</evidence>
<evidence type="ECO:0000256" key="3">
    <source>
        <dbReference type="ARBA" id="ARBA00022722"/>
    </source>
</evidence>
<evidence type="ECO:0000313" key="7">
    <source>
        <dbReference type="EMBL" id="MBC8198607.1"/>
    </source>
</evidence>
<dbReference type="Proteomes" id="UP000603545">
    <property type="component" value="Unassembled WGS sequence"/>
</dbReference>
<dbReference type="EMBL" id="JACNLL010000014">
    <property type="protein sequence ID" value="MBC8198607.1"/>
    <property type="molecule type" value="Genomic_DNA"/>
</dbReference>
<name>A0A8J6N4R3_9BACT</name>
<dbReference type="NCBIfam" id="NF008629">
    <property type="entry name" value="PRK11617.1"/>
    <property type="match status" value="1"/>
</dbReference>
<dbReference type="EC" id="3.1.21.7" evidence="6"/>
<evidence type="ECO:0000313" key="8">
    <source>
        <dbReference type="Proteomes" id="UP000603545"/>
    </source>
</evidence>
<evidence type="ECO:0000256" key="4">
    <source>
        <dbReference type="ARBA" id="ARBA00022759"/>
    </source>
</evidence>
<dbReference type="Pfam" id="PF04493">
    <property type="entry name" value="Endonuclease_5"/>
    <property type="match status" value="1"/>
</dbReference>
<evidence type="ECO:0000256" key="2">
    <source>
        <dbReference type="ARBA" id="ARBA00022490"/>
    </source>
</evidence>
<keyword evidence="4 6" id="KW-0255">Endonuclease</keyword>
<keyword evidence="3 6" id="KW-0540">Nuclease</keyword>
<feature type="binding site" evidence="6">
    <location>
        <position position="111"/>
    </location>
    <ligand>
        <name>Mg(2+)</name>
        <dbReference type="ChEBI" id="CHEBI:18420"/>
    </ligand>
</feature>
<feature type="site" description="Interaction with target DNA" evidence="6">
    <location>
        <position position="81"/>
    </location>
</feature>
<dbReference type="HAMAP" id="MF_00801">
    <property type="entry name" value="Endonuclease_5"/>
    <property type="match status" value="1"/>
</dbReference>
<keyword evidence="5 6" id="KW-0378">Hydrolase</keyword>
<comment type="subcellular location">
    <subcellularLocation>
        <location evidence="1 6">Cytoplasm</location>
    </subcellularLocation>
</comment>
<evidence type="ECO:0000256" key="6">
    <source>
        <dbReference type="HAMAP-Rule" id="MF_00801"/>
    </source>
</evidence>
<comment type="catalytic activity">
    <reaction evidence="6">
        <text>Endonucleolytic cleavage at apurinic or apyrimidinic sites to products with a 5'-phosphate.</text>
        <dbReference type="EC" id="3.1.21.7"/>
    </reaction>
</comment>
<dbReference type="PANTHER" id="PTHR28511">
    <property type="entry name" value="ENDONUCLEASE V"/>
    <property type="match status" value="1"/>
</dbReference>
<dbReference type="GO" id="GO:0043737">
    <property type="term" value="F:deoxyribonuclease V activity"/>
    <property type="evidence" value="ECO:0007669"/>
    <property type="project" value="UniProtKB-UniRule"/>
</dbReference>
<dbReference type="GO" id="GO:0006281">
    <property type="term" value="P:DNA repair"/>
    <property type="evidence" value="ECO:0007669"/>
    <property type="project" value="UniProtKB-UniRule"/>
</dbReference>
<comment type="caution">
    <text evidence="7">The sequence shown here is derived from an EMBL/GenBank/DDBJ whole genome shotgun (WGS) entry which is preliminary data.</text>
</comment>
<sequence length="229" mass="25647">MKIRHLHSWNISYHEAIEIQKALYPKLVFSNLSRSIRHIAGADVSCSKKSNNVWAGIVVLSYPSLKKVEEKWVKGITNFPYIPGLLSFREIPIILEAVKKLESNPDLLLCDGQGIAHPRVLGLASHIGLLIEKPTIGCAKKRLVGDFSEVGQYRGDCSPLFYKSREIGAVVRTKTNVKPLFVSPGYAITIKDAVKMVLNCGGRYRIPEPIRQAHLLVNKLRKRDASHEN</sequence>